<sequence length="99" mass="11237">MYMRKLLKEKYAEEQFQAKYPSGIHQNLPAHAILSPVLDSTSTAKKVTGKVTYNGYELHEFLPQRTSVYISQHDLPVGEITVGLSYFFITCAAEKKKVL</sequence>
<accession>A0A9Q1M5L6</accession>
<dbReference type="PANTHER" id="PTHR48040">
    <property type="entry name" value="PLEIOTROPIC DRUG RESISTANCE PROTEIN 1-LIKE ISOFORM X1"/>
    <property type="match status" value="1"/>
</dbReference>
<reference evidence="2" key="1">
    <citation type="journal article" date="2023" name="Proc. Natl. Acad. Sci. U.S.A.">
        <title>Genomic and structural basis for evolution of tropane alkaloid biosynthesis.</title>
        <authorList>
            <person name="Wanga Y.-J."/>
            <person name="Taina T."/>
            <person name="Yua J.-Y."/>
            <person name="Lia J."/>
            <person name="Xua B."/>
            <person name="Chenc J."/>
            <person name="D'Auriad J.C."/>
            <person name="Huanga J.-P."/>
            <person name="Huanga S.-X."/>
        </authorList>
    </citation>
    <scope>NUCLEOTIDE SEQUENCE [LARGE SCALE GENOMIC DNA]</scope>
    <source>
        <strain evidence="2">cv. KIB-2019</strain>
    </source>
</reference>
<protein>
    <submittedName>
        <fullName evidence="1">Uncharacterized protein</fullName>
    </submittedName>
</protein>
<organism evidence="1 2">
    <name type="scientific">Anisodus acutangulus</name>
    <dbReference type="NCBI Taxonomy" id="402998"/>
    <lineage>
        <taxon>Eukaryota</taxon>
        <taxon>Viridiplantae</taxon>
        <taxon>Streptophyta</taxon>
        <taxon>Embryophyta</taxon>
        <taxon>Tracheophyta</taxon>
        <taxon>Spermatophyta</taxon>
        <taxon>Magnoliopsida</taxon>
        <taxon>eudicotyledons</taxon>
        <taxon>Gunneridae</taxon>
        <taxon>Pentapetalae</taxon>
        <taxon>asterids</taxon>
        <taxon>lamiids</taxon>
        <taxon>Solanales</taxon>
        <taxon>Solanaceae</taxon>
        <taxon>Solanoideae</taxon>
        <taxon>Hyoscyameae</taxon>
        <taxon>Anisodus</taxon>
    </lineage>
</organism>
<comment type="caution">
    <text evidence="1">The sequence shown here is derived from an EMBL/GenBank/DDBJ whole genome shotgun (WGS) entry which is preliminary data.</text>
</comment>
<dbReference type="EMBL" id="JAJAGQ010000010">
    <property type="protein sequence ID" value="KAJ8550919.1"/>
    <property type="molecule type" value="Genomic_DNA"/>
</dbReference>
<dbReference type="PANTHER" id="PTHR48040:SF32">
    <property type="entry name" value="PLEIOTROPIC DRUG RESISTANCE PROTEIN 1-LIKE ISOFORM X1"/>
    <property type="match status" value="1"/>
</dbReference>
<dbReference type="OrthoDB" id="66620at2759"/>
<dbReference type="AlphaFoldDB" id="A0A9Q1M5L6"/>
<proteinExistence type="predicted"/>
<dbReference type="Proteomes" id="UP001152561">
    <property type="component" value="Unassembled WGS sequence"/>
</dbReference>
<evidence type="ECO:0000313" key="1">
    <source>
        <dbReference type="EMBL" id="KAJ8550919.1"/>
    </source>
</evidence>
<name>A0A9Q1M5L6_9SOLA</name>
<keyword evidence="2" id="KW-1185">Reference proteome</keyword>
<evidence type="ECO:0000313" key="2">
    <source>
        <dbReference type="Proteomes" id="UP001152561"/>
    </source>
</evidence>
<gene>
    <name evidence="1" type="ORF">K7X08_000289</name>
</gene>